<evidence type="ECO:0000256" key="1">
    <source>
        <dbReference type="ARBA" id="ARBA00006525"/>
    </source>
</evidence>
<evidence type="ECO:0000313" key="4">
    <source>
        <dbReference type="EMBL" id="BFD46504.1"/>
    </source>
</evidence>
<dbReference type="Pfam" id="PF21102">
    <property type="entry name" value="DprA_N"/>
    <property type="match status" value="1"/>
</dbReference>
<dbReference type="InterPro" id="IPR003488">
    <property type="entry name" value="DprA"/>
</dbReference>
<dbReference type="EMBL" id="AP029170">
    <property type="protein sequence ID" value="BFD46504.1"/>
    <property type="molecule type" value="Genomic_DNA"/>
</dbReference>
<organism evidence="4">
    <name type="scientific">Candidatus Tisiphia endosymbiont of Sergentomyia squamirostris</name>
    <dbReference type="NCBI Taxonomy" id="3113639"/>
    <lineage>
        <taxon>Bacteria</taxon>
        <taxon>Pseudomonadati</taxon>
        <taxon>Pseudomonadota</taxon>
        <taxon>Alphaproteobacteria</taxon>
        <taxon>Rickettsiales</taxon>
        <taxon>Rickettsiaceae</taxon>
        <taxon>Rickettsieae</taxon>
        <taxon>Candidatus Tisiphia</taxon>
    </lineage>
</organism>
<dbReference type="AlphaFoldDB" id="A0AAT9G9L0"/>
<dbReference type="InterPro" id="IPR041614">
    <property type="entry name" value="DprA_WH"/>
</dbReference>
<evidence type="ECO:0000259" key="2">
    <source>
        <dbReference type="Pfam" id="PF02481"/>
    </source>
</evidence>
<dbReference type="PANTHER" id="PTHR43022">
    <property type="entry name" value="PROTEIN SMF"/>
    <property type="match status" value="1"/>
</dbReference>
<sequence length="385" mass="42838">MLKELFLDTNRVSYTKETIDILRLIRSENVGSRTFWSLIKLFGSSSAAIDNIQEFSLRGGRSKPVRIFSQSEANKELELLQKNNAKIITYKSPEYSRLLLEIFDCPPILSYKGNIGLLSHERCLAIVGARNASVNGRAFAARIAKELTDADYIMVSRLARGVDTAVHQVNVSKTIGVIAGGIDYVYPPENVRLFEQIQQDGLIIAELPVGSKPLGQHFPQRNRLISGISLGTVVIEASLKSGSLITARFALEQNREVFAVPGFPLDPRCQGTNKLIKEGAHMVESTQDIVANLPHFAKIVSKSKEVANDSAENNQFKALDIKYANLITDDMRMKVKEFLSSTPIDFDCLHQTQLPLPAIYMIILELELAGKITRYPGNKISLIYK</sequence>
<dbReference type="Gene3D" id="3.40.50.450">
    <property type="match status" value="1"/>
</dbReference>
<proteinExistence type="inferred from homology"/>
<dbReference type="GO" id="GO:0009294">
    <property type="term" value="P:DNA-mediated transformation"/>
    <property type="evidence" value="ECO:0007669"/>
    <property type="project" value="InterPro"/>
</dbReference>
<gene>
    <name evidence="4" type="primary">dprA</name>
    <name evidence="4" type="ORF">DMENIID0002_11500</name>
</gene>
<dbReference type="Pfam" id="PF17782">
    <property type="entry name" value="WHD_DprA"/>
    <property type="match status" value="1"/>
</dbReference>
<evidence type="ECO:0000259" key="3">
    <source>
        <dbReference type="Pfam" id="PF17782"/>
    </source>
</evidence>
<dbReference type="NCBIfam" id="TIGR00732">
    <property type="entry name" value="dprA"/>
    <property type="match status" value="1"/>
</dbReference>
<reference evidence="4" key="1">
    <citation type="submission" date="2024-01" db="EMBL/GenBank/DDBJ databases">
        <title>Sequencing the genomes of a sandfly, Sergentomyia squamirostris, and its two endosymbionts.</title>
        <authorList>
            <person name="Itokawa K."/>
            <person name="Sanjoba C."/>
        </authorList>
    </citation>
    <scope>NUCLEOTIDE SEQUENCE</scope>
    <source>
        <strain evidence="4">RiSSQ</strain>
    </source>
</reference>
<dbReference type="PANTHER" id="PTHR43022:SF1">
    <property type="entry name" value="PROTEIN SMF"/>
    <property type="match status" value="1"/>
</dbReference>
<accession>A0AAT9G9L0</accession>
<feature type="domain" description="DprA winged helix" evidence="3">
    <location>
        <begin position="328"/>
        <end position="378"/>
    </location>
</feature>
<dbReference type="SUPFAM" id="SSF102405">
    <property type="entry name" value="MCP/YpsA-like"/>
    <property type="match status" value="1"/>
</dbReference>
<comment type="similarity">
    <text evidence="1">Belongs to the DprA/Smf family.</text>
</comment>
<name>A0AAT9G9L0_9RICK</name>
<dbReference type="InterPro" id="IPR036388">
    <property type="entry name" value="WH-like_DNA-bd_sf"/>
</dbReference>
<dbReference type="Gene3D" id="1.10.10.10">
    <property type="entry name" value="Winged helix-like DNA-binding domain superfamily/Winged helix DNA-binding domain"/>
    <property type="match status" value="1"/>
</dbReference>
<dbReference type="InterPro" id="IPR057666">
    <property type="entry name" value="DrpA_SLOG"/>
</dbReference>
<feature type="domain" description="Smf/DprA SLOG" evidence="2">
    <location>
        <begin position="86"/>
        <end position="293"/>
    </location>
</feature>
<dbReference type="Pfam" id="PF02481">
    <property type="entry name" value="DNA_processg_A"/>
    <property type="match status" value="1"/>
</dbReference>
<protein>
    <submittedName>
        <fullName evidence="4">DNA-processing protein DprA</fullName>
    </submittedName>
</protein>